<comment type="caution">
    <text evidence="1">The sequence shown here is derived from an EMBL/GenBank/DDBJ whole genome shotgun (WGS) entry which is preliminary data.</text>
</comment>
<dbReference type="RefSeq" id="WP_387406570.1">
    <property type="nucleotide sequence ID" value="NZ_JBIAQY010000021.1"/>
</dbReference>
<gene>
    <name evidence="1" type="ORF">ACFYXQ_39160</name>
</gene>
<dbReference type="Proteomes" id="UP001601992">
    <property type="component" value="Unassembled WGS sequence"/>
</dbReference>
<dbReference type="InterPro" id="IPR036390">
    <property type="entry name" value="WH_DNA-bd_sf"/>
</dbReference>
<evidence type="ECO:0000313" key="1">
    <source>
        <dbReference type="EMBL" id="MFF3573793.1"/>
    </source>
</evidence>
<dbReference type="Gene3D" id="1.10.10.10">
    <property type="entry name" value="Winged helix-like DNA-binding domain superfamily/Winged helix DNA-binding domain"/>
    <property type="match status" value="1"/>
</dbReference>
<dbReference type="SUPFAM" id="SSF46785">
    <property type="entry name" value="Winged helix' DNA-binding domain"/>
    <property type="match status" value="1"/>
</dbReference>
<dbReference type="EMBL" id="JBIAQY010000021">
    <property type="protein sequence ID" value="MFF3573793.1"/>
    <property type="molecule type" value="Genomic_DNA"/>
</dbReference>
<keyword evidence="2" id="KW-1185">Reference proteome</keyword>
<accession>A0ABW6SBW9</accession>
<sequence>MIPAVTSERFLLLHALAVKGAASESALTDATGLAEESITGMVEQLLAEELVRRRKGRLGGLALLPAGRAMHSELLVADIGTDATAALGATYETFLPVNGRFKDLCTRWQLRGSEPNDHADAAYDSAVVTELASMHTQAVGFLGPAAAVVSRFARYPLRLGSALDRLLNGEIAAFTKPLTESYHDVWMELHQDLLTSLGRVRSGADEG</sequence>
<dbReference type="InterPro" id="IPR036388">
    <property type="entry name" value="WH-like_DNA-bd_sf"/>
</dbReference>
<proteinExistence type="predicted"/>
<reference evidence="1 2" key="1">
    <citation type="submission" date="2024-10" db="EMBL/GenBank/DDBJ databases">
        <title>The Natural Products Discovery Center: Release of the First 8490 Sequenced Strains for Exploring Actinobacteria Biosynthetic Diversity.</title>
        <authorList>
            <person name="Kalkreuter E."/>
            <person name="Kautsar S.A."/>
            <person name="Yang D."/>
            <person name="Bader C.D."/>
            <person name="Teijaro C.N."/>
            <person name="Fluegel L."/>
            <person name="Davis C.M."/>
            <person name="Simpson J.R."/>
            <person name="Lauterbach L."/>
            <person name="Steele A.D."/>
            <person name="Gui C."/>
            <person name="Meng S."/>
            <person name="Li G."/>
            <person name="Viehrig K."/>
            <person name="Ye F."/>
            <person name="Su P."/>
            <person name="Kiefer A.F."/>
            <person name="Nichols A."/>
            <person name="Cepeda A.J."/>
            <person name="Yan W."/>
            <person name="Fan B."/>
            <person name="Jiang Y."/>
            <person name="Adhikari A."/>
            <person name="Zheng C.-J."/>
            <person name="Schuster L."/>
            <person name="Cowan T.M."/>
            <person name="Smanski M.J."/>
            <person name="Chevrette M.G."/>
            <person name="De Carvalho L.P.S."/>
            <person name="Shen B."/>
        </authorList>
    </citation>
    <scope>NUCLEOTIDE SEQUENCE [LARGE SCALE GENOMIC DNA]</scope>
    <source>
        <strain evidence="1 2">NPDC002593</strain>
    </source>
</reference>
<name>A0ABW6SBW9_9NOCA</name>
<evidence type="ECO:0000313" key="2">
    <source>
        <dbReference type="Proteomes" id="UP001601992"/>
    </source>
</evidence>
<organism evidence="1 2">
    <name type="scientific">Nocardia jiangxiensis</name>
    <dbReference type="NCBI Taxonomy" id="282685"/>
    <lineage>
        <taxon>Bacteria</taxon>
        <taxon>Bacillati</taxon>
        <taxon>Actinomycetota</taxon>
        <taxon>Actinomycetes</taxon>
        <taxon>Mycobacteriales</taxon>
        <taxon>Nocardiaceae</taxon>
        <taxon>Nocardia</taxon>
    </lineage>
</organism>
<protein>
    <submittedName>
        <fullName evidence="1">MarR family transcriptional regulator</fullName>
    </submittedName>
</protein>